<gene>
    <name evidence="7" type="ORF">Adt_38883</name>
</gene>
<dbReference type="Pfam" id="PF00010">
    <property type="entry name" value="HLH"/>
    <property type="match status" value="1"/>
</dbReference>
<dbReference type="AlphaFoldDB" id="A0ABD1Q3I8"/>
<dbReference type="GO" id="GO:0080090">
    <property type="term" value="P:regulation of primary metabolic process"/>
    <property type="evidence" value="ECO:0007669"/>
    <property type="project" value="UniProtKB-ARBA"/>
</dbReference>
<evidence type="ECO:0000259" key="6">
    <source>
        <dbReference type="PROSITE" id="PS50888"/>
    </source>
</evidence>
<sequence>MAALETAVEWLRPLVKTKAWDYCIIWKLGDDPSRFIEWGACCCSGGNGEHFKMKEEIGVEKHLIIECKDTRNKHPIRTKACRALAQFPSSIGLYSGIHGEVVISKQPKWLSLANASISNSLPEPVGTQVLIPVAGGLIELFSTNRVPKNQKTIDFISARFKISVEQENMTEKGYVNSSLREQLCEPYSNSHQIDWPPSLHCLNLLPAISQLNIDSSFEGSSIISTLSNEHQSIYANSDHVFGNMSPEKSSGKYSEMPSSNLNLKRKQNTDFTLGCAGENVNLQNRQRGEKEHYQSKNLITERNRRKRINDGLFALRSLVPTISKMDRASILGDAIRYIKELQDTIENYQAELREMAEDCNRNNAKPESRSLINELAGGKYLPAADIDIGYCSASDKKQAQVEVEVSQIGTKVFLLRCICMKKRGGFVRLMEAMDSLGLKVTDANVTTLNGSVLNILTVEANRREVEPKSLKQFLIQLVNS</sequence>
<dbReference type="Pfam" id="PF14215">
    <property type="entry name" value="bHLH-MYC_N"/>
    <property type="match status" value="1"/>
</dbReference>
<evidence type="ECO:0000256" key="1">
    <source>
        <dbReference type="ARBA" id="ARBA00004123"/>
    </source>
</evidence>
<dbReference type="Pfam" id="PF22754">
    <property type="entry name" value="bHLH-TF_ACT-like_plant"/>
    <property type="match status" value="1"/>
</dbReference>
<dbReference type="SMART" id="SM00353">
    <property type="entry name" value="HLH"/>
    <property type="match status" value="1"/>
</dbReference>
<evidence type="ECO:0000313" key="8">
    <source>
        <dbReference type="Proteomes" id="UP001604336"/>
    </source>
</evidence>
<protein>
    <submittedName>
        <fullName evidence="7">Transcription factor bHLH</fullName>
    </submittedName>
</protein>
<dbReference type="InterPro" id="IPR025610">
    <property type="entry name" value="MYC/MYB_N"/>
</dbReference>
<dbReference type="EMBL" id="JBFOLK010000012">
    <property type="protein sequence ID" value="KAL2470747.1"/>
    <property type="molecule type" value="Genomic_DNA"/>
</dbReference>
<reference evidence="8" key="1">
    <citation type="submission" date="2024-07" db="EMBL/GenBank/DDBJ databases">
        <title>Two chromosome-level genome assemblies of Korean endemic species Abeliophyllum distichum and Forsythia ovata (Oleaceae).</title>
        <authorList>
            <person name="Jang H."/>
        </authorList>
    </citation>
    <scope>NUCLEOTIDE SEQUENCE [LARGE SCALE GENOMIC DNA]</scope>
</reference>
<keyword evidence="5" id="KW-0175">Coiled coil</keyword>
<comment type="subcellular location">
    <subcellularLocation>
        <location evidence="1">Nucleus</location>
    </subcellularLocation>
</comment>
<dbReference type="InterPro" id="IPR036638">
    <property type="entry name" value="HLH_DNA-bd_sf"/>
</dbReference>
<organism evidence="7 8">
    <name type="scientific">Abeliophyllum distichum</name>
    <dbReference type="NCBI Taxonomy" id="126358"/>
    <lineage>
        <taxon>Eukaryota</taxon>
        <taxon>Viridiplantae</taxon>
        <taxon>Streptophyta</taxon>
        <taxon>Embryophyta</taxon>
        <taxon>Tracheophyta</taxon>
        <taxon>Spermatophyta</taxon>
        <taxon>Magnoliopsida</taxon>
        <taxon>eudicotyledons</taxon>
        <taxon>Gunneridae</taxon>
        <taxon>Pentapetalae</taxon>
        <taxon>asterids</taxon>
        <taxon>lamiids</taxon>
        <taxon>Lamiales</taxon>
        <taxon>Oleaceae</taxon>
        <taxon>Forsythieae</taxon>
        <taxon>Abeliophyllum</taxon>
    </lineage>
</organism>
<name>A0ABD1Q3I8_9LAMI</name>
<evidence type="ECO:0000313" key="7">
    <source>
        <dbReference type="EMBL" id="KAL2470747.1"/>
    </source>
</evidence>
<keyword evidence="8" id="KW-1185">Reference proteome</keyword>
<accession>A0ABD1Q3I8</accession>
<dbReference type="InterPro" id="IPR011598">
    <property type="entry name" value="bHLH_dom"/>
</dbReference>
<comment type="caution">
    <text evidence="7">The sequence shown here is derived from an EMBL/GenBank/DDBJ whole genome shotgun (WGS) entry which is preliminary data.</text>
</comment>
<evidence type="ECO:0000256" key="4">
    <source>
        <dbReference type="ARBA" id="ARBA00023242"/>
    </source>
</evidence>
<dbReference type="PROSITE" id="PS50888">
    <property type="entry name" value="BHLH"/>
    <property type="match status" value="1"/>
</dbReference>
<evidence type="ECO:0000256" key="3">
    <source>
        <dbReference type="ARBA" id="ARBA00023163"/>
    </source>
</evidence>
<dbReference type="PANTHER" id="PTHR31945:SF63">
    <property type="entry name" value="TRANSCRIPTION FACTOR BHLH90"/>
    <property type="match status" value="1"/>
</dbReference>
<dbReference type="InterPro" id="IPR051358">
    <property type="entry name" value="TF_AMS/ICE1/BHLH6-like"/>
</dbReference>
<feature type="coiled-coil region" evidence="5">
    <location>
        <begin position="331"/>
        <end position="365"/>
    </location>
</feature>
<dbReference type="GO" id="GO:0005634">
    <property type="term" value="C:nucleus"/>
    <property type="evidence" value="ECO:0007669"/>
    <property type="project" value="UniProtKB-SubCell"/>
</dbReference>
<dbReference type="SUPFAM" id="SSF47459">
    <property type="entry name" value="HLH, helix-loop-helix DNA-binding domain"/>
    <property type="match status" value="1"/>
</dbReference>
<dbReference type="InterPro" id="IPR054502">
    <property type="entry name" value="bHLH-TF_ACT-like_plant"/>
</dbReference>
<evidence type="ECO:0000256" key="2">
    <source>
        <dbReference type="ARBA" id="ARBA00023015"/>
    </source>
</evidence>
<feature type="domain" description="BHLH" evidence="6">
    <location>
        <begin position="292"/>
        <end position="341"/>
    </location>
</feature>
<keyword evidence="2" id="KW-0805">Transcription regulation</keyword>
<keyword evidence="3" id="KW-0804">Transcription</keyword>
<keyword evidence="4" id="KW-0539">Nucleus</keyword>
<dbReference type="PANTHER" id="PTHR31945">
    <property type="entry name" value="TRANSCRIPTION FACTOR SCREAM2-RELATED"/>
    <property type="match status" value="1"/>
</dbReference>
<dbReference type="Proteomes" id="UP001604336">
    <property type="component" value="Unassembled WGS sequence"/>
</dbReference>
<dbReference type="Gene3D" id="4.10.280.10">
    <property type="entry name" value="Helix-loop-helix DNA-binding domain"/>
    <property type="match status" value="1"/>
</dbReference>
<evidence type="ECO:0000256" key="5">
    <source>
        <dbReference type="SAM" id="Coils"/>
    </source>
</evidence>
<proteinExistence type="predicted"/>